<dbReference type="AlphaFoldDB" id="A0A9Q0CZ68"/>
<name>A0A9Q0CZ68_9POAL</name>
<dbReference type="Pfam" id="PF00320">
    <property type="entry name" value="GATA"/>
    <property type="match status" value="1"/>
</dbReference>
<dbReference type="SMART" id="SM00575">
    <property type="entry name" value="ZnF_PMZ"/>
    <property type="match status" value="1"/>
</dbReference>
<organism evidence="8 9">
    <name type="scientific">Rhynchospora breviuscula</name>
    <dbReference type="NCBI Taxonomy" id="2022672"/>
    <lineage>
        <taxon>Eukaryota</taxon>
        <taxon>Viridiplantae</taxon>
        <taxon>Streptophyta</taxon>
        <taxon>Embryophyta</taxon>
        <taxon>Tracheophyta</taxon>
        <taxon>Spermatophyta</taxon>
        <taxon>Magnoliopsida</taxon>
        <taxon>Liliopsida</taxon>
        <taxon>Poales</taxon>
        <taxon>Cyperaceae</taxon>
        <taxon>Cyperoideae</taxon>
        <taxon>Rhynchosporeae</taxon>
        <taxon>Rhynchospora</taxon>
    </lineage>
</organism>
<dbReference type="Gene3D" id="3.30.50.10">
    <property type="entry name" value="Erythroid Transcription Factor GATA-1, subunit A"/>
    <property type="match status" value="1"/>
</dbReference>
<dbReference type="Proteomes" id="UP001151287">
    <property type="component" value="Unassembled WGS sequence"/>
</dbReference>
<sequence>METDQEMEQNDQQIIRTNGVNGPTKCRQCGLSSILTSHMRSGPEGRRTLCNACGIAWRKGKLRKLVAYENVARDPESSRPVPPEIDMEFENEDKAYEFYNKYAGLTGFSVRKGWIGKTSAKMIRSVTLVCSREGFKKDKKGYGEVKRPKPDTRIGCLARLTIKRTPSGQYRVKEFIAEHNHPLAPPSALHLLRSQRVLSNSGNASAPDPYDEPAEFTRSLNFFPPSFRMSLRSKRTRDMQSGDAEAIMNYLQSMRCNDLSFFSAFQLDEDDRLTNVFWVDAKSIQNFKYFGDVVCLDTSYKSNGYSRPVVPFLGLNHHRQVIIFGAALLYDETADSFGWLLETFKTAMHGDKPKVIVTDRAVEISDAVSAVWPGTFHLVCPWQVHQSMVKSLGSVIQNNRGFLKEFTRCIYDIENEHEFVSAWQEMLERFNIRQNEWLSALFVERERWAQGYVRHIFCADITSALRTCSLTNFLKRYLCVQIDLLTFFKHYEQMLDEQRFLELQADFRATQSAVRVLPSKMLRQAAESYTPAVYEIFKREFEVFLDCMLYNSMESGTVAEYRIVEGSSFKEYYVRVDSSDWSAVCTCRKFEFVGIQCGHVLKVLDVCNIKEVPERYFLKRWKRDAKSGGGEEMTIPKQLLSI</sequence>
<dbReference type="Pfam" id="PF10551">
    <property type="entry name" value="MULE"/>
    <property type="match status" value="1"/>
</dbReference>
<dbReference type="EMBL" id="JAMQYH010000001">
    <property type="protein sequence ID" value="KAJ1702878.1"/>
    <property type="molecule type" value="Genomic_DNA"/>
</dbReference>
<keyword evidence="6" id="KW-0539">Nucleus</keyword>
<dbReference type="GO" id="GO:0006355">
    <property type="term" value="P:regulation of DNA-templated transcription"/>
    <property type="evidence" value="ECO:0007669"/>
    <property type="project" value="UniProtKB-UniRule"/>
</dbReference>
<proteinExistence type="inferred from homology"/>
<feature type="domain" description="SWIM-type" evidence="7">
    <location>
        <begin position="572"/>
        <end position="608"/>
    </location>
</feature>
<dbReference type="Pfam" id="PF04434">
    <property type="entry name" value="SWIM"/>
    <property type="match status" value="1"/>
</dbReference>
<comment type="function">
    <text evidence="6">Putative transcription activator involved in regulating light control of development.</text>
</comment>
<dbReference type="GO" id="GO:0005634">
    <property type="term" value="C:nucleus"/>
    <property type="evidence" value="ECO:0007669"/>
    <property type="project" value="UniProtKB-SubCell"/>
</dbReference>
<dbReference type="InterPro" id="IPR000679">
    <property type="entry name" value="Znf_GATA"/>
</dbReference>
<dbReference type="PANTHER" id="PTHR31669">
    <property type="entry name" value="PROTEIN FAR1-RELATED SEQUENCE 10-RELATED"/>
    <property type="match status" value="1"/>
</dbReference>
<dbReference type="GO" id="GO:0043565">
    <property type="term" value="F:sequence-specific DNA binding"/>
    <property type="evidence" value="ECO:0007669"/>
    <property type="project" value="InterPro"/>
</dbReference>
<evidence type="ECO:0000256" key="3">
    <source>
        <dbReference type="ARBA" id="ARBA00022771"/>
    </source>
</evidence>
<dbReference type="InterPro" id="IPR007527">
    <property type="entry name" value="Znf_SWIM"/>
</dbReference>
<dbReference type="PROSITE" id="PS50966">
    <property type="entry name" value="ZF_SWIM"/>
    <property type="match status" value="1"/>
</dbReference>
<accession>A0A9Q0CZ68</accession>
<dbReference type="InterPro" id="IPR006564">
    <property type="entry name" value="Znf_PMZ"/>
</dbReference>
<dbReference type="InterPro" id="IPR013088">
    <property type="entry name" value="Znf_NHR/GATA"/>
</dbReference>
<keyword evidence="9" id="KW-1185">Reference proteome</keyword>
<protein>
    <recommendedName>
        <fullName evidence="6">Protein FAR1-RELATED SEQUENCE</fullName>
    </recommendedName>
</protein>
<dbReference type="CDD" id="cd00202">
    <property type="entry name" value="ZnF_GATA"/>
    <property type="match status" value="1"/>
</dbReference>
<evidence type="ECO:0000313" key="8">
    <source>
        <dbReference type="EMBL" id="KAJ1702878.1"/>
    </source>
</evidence>
<comment type="caution">
    <text evidence="8">The sequence shown here is derived from an EMBL/GenBank/DDBJ whole genome shotgun (WGS) entry which is preliminary data.</text>
</comment>
<dbReference type="InterPro" id="IPR004330">
    <property type="entry name" value="FAR1_DNA_bnd_dom"/>
</dbReference>
<keyword evidence="2 6" id="KW-0479">Metal-binding</keyword>
<dbReference type="PANTHER" id="PTHR31669:SF277">
    <property type="entry name" value="PROTEIN FAR1-RELATED SEQUENCE"/>
    <property type="match status" value="1"/>
</dbReference>
<keyword evidence="3 5" id="KW-0863">Zinc-finger</keyword>
<gene>
    <name evidence="8" type="ORF">LUZ63_002657</name>
</gene>
<evidence type="ECO:0000256" key="4">
    <source>
        <dbReference type="ARBA" id="ARBA00022833"/>
    </source>
</evidence>
<evidence type="ECO:0000256" key="6">
    <source>
        <dbReference type="RuleBase" id="RU367018"/>
    </source>
</evidence>
<dbReference type="SUPFAM" id="SSF57716">
    <property type="entry name" value="Glucocorticoid receptor-like (DNA-binding domain)"/>
    <property type="match status" value="1"/>
</dbReference>
<reference evidence="8" key="1">
    <citation type="journal article" date="2022" name="Cell">
        <title>Repeat-based holocentromeres influence genome architecture and karyotype evolution.</title>
        <authorList>
            <person name="Hofstatter P.G."/>
            <person name="Thangavel G."/>
            <person name="Lux T."/>
            <person name="Neumann P."/>
            <person name="Vondrak T."/>
            <person name="Novak P."/>
            <person name="Zhang M."/>
            <person name="Costa L."/>
            <person name="Castellani M."/>
            <person name="Scott A."/>
            <person name="Toegelov H."/>
            <person name="Fuchs J."/>
            <person name="Mata-Sucre Y."/>
            <person name="Dias Y."/>
            <person name="Vanzela A.L.L."/>
            <person name="Huettel B."/>
            <person name="Almeida C.C.S."/>
            <person name="Simkova H."/>
            <person name="Souza G."/>
            <person name="Pedrosa-Harand A."/>
            <person name="Macas J."/>
            <person name="Mayer K.F.X."/>
            <person name="Houben A."/>
            <person name="Marques A."/>
        </authorList>
    </citation>
    <scope>NUCLEOTIDE SEQUENCE</scope>
    <source>
        <strain evidence="8">RhyBre1mFocal</strain>
    </source>
</reference>
<evidence type="ECO:0000313" key="9">
    <source>
        <dbReference type="Proteomes" id="UP001151287"/>
    </source>
</evidence>
<evidence type="ECO:0000256" key="1">
    <source>
        <dbReference type="ARBA" id="ARBA00005889"/>
    </source>
</evidence>
<dbReference type="Pfam" id="PF03101">
    <property type="entry name" value="FAR1"/>
    <property type="match status" value="1"/>
</dbReference>
<comment type="subcellular location">
    <subcellularLocation>
        <location evidence="6">Nucleus</location>
    </subcellularLocation>
</comment>
<evidence type="ECO:0000256" key="5">
    <source>
        <dbReference type="PROSITE-ProRule" id="PRU00325"/>
    </source>
</evidence>
<dbReference type="InterPro" id="IPR031052">
    <property type="entry name" value="FHY3/FAR1"/>
</dbReference>
<dbReference type="InterPro" id="IPR018289">
    <property type="entry name" value="MULE_transposase_dom"/>
</dbReference>
<evidence type="ECO:0000259" key="7">
    <source>
        <dbReference type="PROSITE" id="PS50966"/>
    </source>
</evidence>
<dbReference type="OrthoDB" id="1894539at2759"/>
<comment type="similarity">
    <text evidence="1 6">Belongs to the FHY3/FAR1 family.</text>
</comment>
<dbReference type="SMART" id="SM00401">
    <property type="entry name" value="ZnF_GATA"/>
    <property type="match status" value="1"/>
</dbReference>
<evidence type="ECO:0000256" key="2">
    <source>
        <dbReference type="ARBA" id="ARBA00022723"/>
    </source>
</evidence>
<keyword evidence="4 6" id="KW-0862">Zinc</keyword>
<dbReference type="PROSITE" id="PS00344">
    <property type="entry name" value="GATA_ZN_FINGER_1"/>
    <property type="match status" value="1"/>
</dbReference>
<dbReference type="GO" id="GO:0008270">
    <property type="term" value="F:zinc ion binding"/>
    <property type="evidence" value="ECO:0007669"/>
    <property type="project" value="UniProtKB-UniRule"/>
</dbReference>